<dbReference type="Pfam" id="PF00092">
    <property type="entry name" value="VWA"/>
    <property type="match status" value="1"/>
</dbReference>
<dbReference type="AlphaFoldDB" id="A0A1C3EDC0"/>
<keyword evidence="2" id="KW-0812">Transmembrane</keyword>
<evidence type="ECO:0000259" key="3">
    <source>
        <dbReference type="PROSITE" id="PS50234"/>
    </source>
</evidence>
<dbReference type="RefSeq" id="WP_068847844.1">
    <property type="nucleotide sequence ID" value="NZ_LYDR01000090.1"/>
</dbReference>
<keyword evidence="5" id="KW-1185">Reference proteome</keyword>
<name>A0A1C3EDC0_9PLAN</name>
<protein>
    <recommendedName>
        <fullName evidence="3">VWFA domain-containing protein</fullName>
    </recommendedName>
</protein>
<sequence length="639" mass="71145">MASITQPQDDVVYEMDFGPSWWDRIKESGAWTISLALHVVVLFCFSLITFSEAIREQLMITSEIQDIPQEAEFKFDVAVSDVMGNDSNFNMLGASQEASVAMGQKSEEEFKEQLEDPFKPELPATEAIVEPPRTELTQAINAQGATEHPGGVEGAVDRLAFEIAASLREKKTLVVWLFDVSPSLHKRRNVIADRVENVYAQLNAMNVSADKALKSAVVTFGERTNIQTEDPIDDVGQLVKTVRGVKSESGGQENTFGAVITAANKFLSYRTKMGRNVMLIVVTDEAGSDAREKLEQAISSTKRAGIRCYVVGDAAPFGKRQVEEPFELENGEQVIGVMDRGPESFYQEFVHLGFWGINDYGLENLSSGFGPYALTRLCAETGGLYFVADSGKGPSLDPQTMRNYQPDYRTITLLDQDIRKNMAKQALVTLAEQNKDIQIPLPSLGFPAANDGELRTSIDRAQRPLADFDYKISQLLTQLEVGEKDRAKITEPRWKASYDLAMGRLLALKVRAFGYNTMLAEMKASPRKFEKAGNNRWELVPAKEITSGASVKKLANRANEYLKRVVDEHAGTPWGLMAERELSRPLGWEWKEGYYNAAAMRGGNGNDEKLRPRFIEEEDPKTGKKVKKMVPAGPVRREI</sequence>
<reference evidence="4 5" key="1">
    <citation type="submission" date="2016-05" db="EMBL/GenBank/DDBJ databases">
        <title>Genomic and physiological characterization of Planctopirus sp. isolated from fresh water lake.</title>
        <authorList>
            <person name="Subhash Y."/>
            <person name="Ramana C."/>
        </authorList>
    </citation>
    <scope>NUCLEOTIDE SEQUENCE [LARGE SCALE GENOMIC DNA]</scope>
    <source>
        <strain evidence="4 5">JC280</strain>
    </source>
</reference>
<dbReference type="EMBL" id="LYDR01000090">
    <property type="protein sequence ID" value="ODA31247.1"/>
    <property type="molecule type" value="Genomic_DNA"/>
</dbReference>
<evidence type="ECO:0000313" key="4">
    <source>
        <dbReference type="EMBL" id="ODA31247.1"/>
    </source>
</evidence>
<dbReference type="CDD" id="cd00198">
    <property type="entry name" value="vWFA"/>
    <property type="match status" value="1"/>
</dbReference>
<dbReference type="OrthoDB" id="239512at2"/>
<feature type="domain" description="VWFA" evidence="3">
    <location>
        <begin position="173"/>
        <end position="312"/>
    </location>
</feature>
<dbReference type="STRING" id="1841610.A6X21_22500"/>
<keyword evidence="2" id="KW-1133">Transmembrane helix</keyword>
<evidence type="ECO:0000256" key="1">
    <source>
        <dbReference type="SAM" id="MobiDB-lite"/>
    </source>
</evidence>
<organism evidence="4 5">
    <name type="scientific">Planctopirus hydrillae</name>
    <dbReference type="NCBI Taxonomy" id="1841610"/>
    <lineage>
        <taxon>Bacteria</taxon>
        <taxon>Pseudomonadati</taxon>
        <taxon>Planctomycetota</taxon>
        <taxon>Planctomycetia</taxon>
        <taxon>Planctomycetales</taxon>
        <taxon>Planctomycetaceae</taxon>
        <taxon>Planctopirus</taxon>
    </lineage>
</organism>
<dbReference type="PROSITE" id="PS50234">
    <property type="entry name" value="VWFA"/>
    <property type="match status" value="1"/>
</dbReference>
<accession>A0A1C3EDC0</accession>
<dbReference type="Proteomes" id="UP000094828">
    <property type="component" value="Unassembled WGS sequence"/>
</dbReference>
<feature type="compositionally biased region" description="Basic and acidic residues" evidence="1">
    <location>
        <begin position="606"/>
        <end position="615"/>
    </location>
</feature>
<evidence type="ECO:0000256" key="2">
    <source>
        <dbReference type="SAM" id="Phobius"/>
    </source>
</evidence>
<dbReference type="Gene3D" id="3.40.50.410">
    <property type="entry name" value="von Willebrand factor, type A domain"/>
    <property type="match status" value="1"/>
</dbReference>
<keyword evidence="2" id="KW-0472">Membrane</keyword>
<comment type="caution">
    <text evidence="4">The sequence shown here is derived from an EMBL/GenBank/DDBJ whole genome shotgun (WGS) entry which is preliminary data.</text>
</comment>
<dbReference type="InterPro" id="IPR036465">
    <property type="entry name" value="vWFA_dom_sf"/>
</dbReference>
<feature type="transmembrane region" description="Helical" evidence="2">
    <location>
        <begin position="29"/>
        <end position="50"/>
    </location>
</feature>
<evidence type="ECO:0000313" key="5">
    <source>
        <dbReference type="Proteomes" id="UP000094828"/>
    </source>
</evidence>
<gene>
    <name evidence="4" type="ORF">A6X21_22500</name>
</gene>
<proteinExistence type="predicted"/>
<feature type="region of interest" description="Disordered" evidence="1">
    <location>
        <begin position="606"/>
        <end position="639"/>
    </location>
</feature>
<dbReference type="InterPro" id="IPR002035">
    <property type="entry name" value="VWF_A"/>
</dbReference>
<dbReference type="SUPFAM" id="SSF53300">
    <property type="entry name" value="vWA-like"/>
    <property type="match status" value="1"/>
</dbReference>